<dbReference type="Pfam" id="PF02065">
    <property type="entry name" value="Melibiase"/>
    <property type="match status" value="1"/>
</dbReference>
<evidence type="ECO:0000256" key="7">
    <source>
        <dbReference type="PIRSR" id="PIRSR005536-1"/>
    </source>
</evidence>
<feature type="active site" description="Nucleophile" evidence="7">
    <location>
        <position position="479"/>
    </location>
</feature>
<dbReference type="InterPro" id="IPR017853">
    <property type="entry name" value="GH"/>
</dbReference>
<feature type="binding site" evidence="8">
    <location>
        <position position="527"/>
    </location>
    <ligand>
        <name>substrate</name>
    </ligand>
</feature>
<feature type="active site" description="Proton donor" evidence="7">
    <location>
        <position position="549"/>
    </location>
</feature>
<dbReference type="PRINTS" id="PR00743">
    <property type="entry name" value="GLHYDRLASE36"/>
</dbReference>
<dbReference type="Gene3D" id="2.60.40.1180">
    <property type="entry name" value="Golgi alpha-mannosidase II"/>
    <property type="match status" value="1"/>
</dbReference>
<evidence type="ECO:0000256" key="2">
    <source>
        <dbReference type="ARBA" id="ARBA00006202"/>
    </source>
</evidence>
<evidence type="ECO:0000256" key="5">
    <source>
        <dbReference type="ARBA" id="ARBA00023295"/>
    </source>
</evidence>
<evidence type="ECO:0000256" key="3">
    <source>
        <dbReference type="ARBA" id="ARBA00012755"/>
    </source>
</evidence>
<dbReference type="GO" id="GO:0004557">
    <property type="term" value="F:alpha-galactosidase activity"/>
    <property type="evidence" value="ECO:0007669"/>
    <property type="project" value="UniProtKB-UniRule"/>
</dbReference>
<sequence length="731" mass="84185">MNVIHFDPKTKIFHLQTKNTSYILQVLEQGYLAHLYWGRRIFPYNASYLLRNIFRAFSPTTDPADPNLSLDTLPQEYPGYGTSDYRQPAYQVQFADGTTASELIYQGHRLISGKPRLDGLPATYVENEEEAKTLEIHMYDTVSSLSIYLIYTVFETFDVITRTVRIQNDGKEPLRLLRVQSMSVDFHHAEFDMLHLSGAWARERWMYRQRITQGTHSVESRRGTSSHQHNPFIALLDPHATEDTGDVYGINLVYSGNFLGSVEVDQYATTRVSMGINPFNFSWSLNPGETFQAPEVVMVYSAEGLGTMSRIYHHFYKNRLLRRRYRDEIRPILLNSFEAVYFDFNENKLLTIAEQAKDLGIELFVLDDGWFGKRDDDRTSLGDWVVDRNKLPGGLESLVKKINELGLAFGLWIEPEMVSLESKLYKEHPDWCLHIPGRRKTLSRWQLVLDLSRKDIQDAVIKMISDVLSIAPIRYVKWDMNRSLTEIGSAALSSERQQETAHRYVLGVYRVMEEITSKFPDILFEGCAGGGGRFDPGMLYYMDQVWTSDNSDAVERLKIQYGTSIVYPIVTMGAHVSAVPNHQVHRVTSLKMRGDVAMSGNFGYELDLTKLTEDEKEIVREQVALYKHIRHLVQKGEFYRLKSPFEGNSAAWMFVSPDRHEAIVFYFKILAQANEPLERLRLKGLDPVIQYEWIEGSEVFSGDSLMYAGLHVPLLQGDFVSFIWRLKKVEI</sequence>
<dbReference type="PANTHER" id="PTHR43053:SF3">
    <property type="entry name" value="ALPHA-GALACTOSIDASE C-RELATED"/>
    <property type="match status" value="1"/>
</dbReference>
<dbReference type="GO" id="GO:0016052">
    <property type="term" value="P:carbohydrate catabolic process"/>
    <property type="evidence" value="ECO:0007669"/>
    <property type="project" value="InterPro"/>
</dbReference>
<dbReference type="InterPro" id="IPR013780">
    <property type="entry name" value="Glyco_hydro_b"/>
</dbReference>
<dbReference type="Pfam" id="PF16875">
    <property type="entry name" value="Glyco_hydro_36N"/>
    <property type="match status" value="1"/>
</dbReference>
<dbReference type="PANTHER" id="PTHR43053">
    <property type="entry name" value="GLYCOSIDASE FAMILY 31"/>
    <property type="match status" value="1"/>
</dbReference>
<evidence type="ECO:0000313" key="11">
    <source>
        <dbReference type="EMBL" id="PTQ57382.1"/>
    </source>
</evidence>
<dbReference type="InterPro" id="IPR013785">
    <property type="entry name" value="Aldolase_TIM"/>
</dbReference>
<comment type="caution">
    <text evidence="11">The sequence shown here is derived from an EMBL/GenBank/DDBJ whole genome shotgun (WGS) entry which is preliminary data.</text>
</comment>
<feature type="binding site" evidence="8">
    <location>
        <position position="549"/>
    </location>
    <ligand>
        <name>substrate</name>
    </ligand>
</feature>
<dbReference type="InterPro" id="IPR038417">
    <property type="entry name" value="Alpga-gal_N_sf"/>
</dbReference>
<dbReference type="InterPro" id="IPR050985">
    <property type="entry name" value="Alpha-glycosidase_related"/>
</dbReference>
<dbReference type="Proteomes" id="UP000244338">
    <property type="component" value="Unassembled WGS sequence"/>
</dbReference>
<dbReference type="EC" id="3.2.1.22" evidence="3 6"/>
<feature type="domain" description="Glycosyl hydrolase family 36 N-terminal" evidence="10">
    <location>
        <begin position="30"/>
        <end position="286"/>
    </location>
</feature>
<feature type="binding site" evidence="8">
    <location>
        <position position="200"/>
    </location>
    <ligand>
        <name>substrate</name>
    </ligand>
</feature>
<dbReference type="PIRSF" id="PIRSF005536">
    <property type="entry name" value="Agal"/>
    <property type="match status" value="1"/>
</dbReference>
<dbReference type="PROSITE" id="PS00512">
    <property type="entry name" value="ALPHA_GALACTOSIDASE"/>
    <property type="match status" value="1"/>
</dbReference>
<feature type="binding site" evidence="8">
    <location>
        <begin position="477"/>
        <end position="481"/>
    </location>
    <ligand>
        <name>substrate</name>
    </ligand>
</feature>
<evidence type="ECO:0000256" key="4">
    <source>
        <dbReference type="ARBA" id="ARBA00022801"/>
    </source>
</evidence>
<dbReference type="Pfam" id="PF16874">
    <property type="entry name" value="Glyco_hydro_36C"/>
    <property type="match status" value="1"/>
</dbReference>
<dbReference type="Gene3D" id="2.70.98.60">
    <property type="entry name" value="alpha-galactosidase from lactobacil brevis"/>
    <property type="match status" value="1"/>
</dbReference>
<dbReference type="InterPro" id="IPR031704">
    <property type="entry name" value="Glyco_hydro_36_N"/>
</dbReference>
<proteinExistence type="inferred from homology"/>
<feature type="domain" description="Glycosyl hydrolase family 36 C-terminal" evidence="9">
    <location>
        <begin position="650"/>
        <end position="726"/>
    </location>
</feature>
<dbReference type="CDD" id="cd14791">
    <property type="entry name" value="GH36"/>
    <property type="match status" value="1"/>
</dbReference>
<evidence type="ECO:0000256" key="8">
    <source>
        <dbReference type="PIRSR" id="PIRSR005536-2"/>
    </source>
</evidence>
<gene>
    <name evidence="11" type="ORF">BSOLF_1698</name>
</gene>
<organism evidence="11 12">
    <name type="scientific">Candidatus Carbonibacillus altaicus</name>
    <dbReference type="NCBI Taxonomy" id="2163959"/>
    <lineage>
        <taxon>Bacteria</taxon>
        <taxon>Bacillati</taxon>
        <taxon>Bacillota</taxon>
        <taxon>Bacilli</taxon>
        <taxon>Bacillales</taxon>
        <taxon>Candidatus Carbonibacillus</taxon>
    </lineage>
</organism>
<dbReference type="EMBL" id="PEBX01000008">
    <property type="protein sequence ID" value="PTQ57382.1"/>
    <property type="molecule type" value="Genomic_DNA"/>
</dbReference>
<evidence type="ECO:0000256" key="1">
    <source>
        <dbReference type="ARBA" id="ARBA00001255"/>
    </source>
</evidence>
<dbReference type="InterPro" id="IPR031705">
    <property type="entry name" value="Glyco_hydro_36_C"/>
</dbReference>
<reference evidence="12" key="1">
    <citation type="journal article" date="2018" name="Sci. Rep.">
        <title>Lignite coal burning seam in the remote Altai Mountains harbors a hydrogen-driven thermophilic microbial community.</title>
        <authorList>
            <person name="Kadnikov V.V."/>
            <person name="Mardanov A.V."/>
            <person name="Ivasenko D.A."/>
            <person name="Antsiferov D.V."/>
            <person name="Beletsky A.V."/>
            <person name="Karnachuk O.V."/>
            <person name="Ravin N.V."/>
        </authorList>
    </citation>
    <scope>NUCLEOTIDE SEQUENCE [LARGE SCALE GENOMIC DNA]</scope>
</reference>
<feature type="binding site" evidence="8">
    <location>
        <position position="444"/>
    </location>
    <ligand>
        <name>substrate</name>
    </ligand>
</feature>
<protein>
    <recommendedName>
        <fullName evidence="3 6">Alpha-galactosidase</fullName>
        <ecNumber evidence="3 6">3.2.1.22</ecNumber>
    </recommendedName>
</protein>
<evidence type="ECO:0000313" key="12">
    <source>
        <dbReference type="Proteomes" id="UP000244338"/>
    </source>
</evidence>
<dbReference type="InterPro" id="IPR000111">
    <property type="entry name" value="Glyco_hydro_27/36_CS"/>
</dbReference>
<evidence type="ECO:0000259" key="9">
    <source>
        <dbReference type="Pfam" id="PF16874"/>
    </source>
</evidence>
<evidence type="ECO:0000256" key="6">
    <source>
        <dbReference type="PIRNR" id="PIRNR005536"/>
    </source>
</evidence>
<name>A0A2R6Y401_9BACL</name>
<dbReference type="FunFam" id="3.20.20.70:FF:000118">
    <property type="entry name" value="Alpha-galactosidase"/>
    <property type="match status" value="1"/>
</dbReference>
<dbReference type="InterPro" id="IPR002252">
    <property type="entry name" value="Glyco_hydro_36"/>
</dbReference>
<keyword evidence="5 6" id="KW-0326">Glycosidase</keyword>
<keyword evidence="4 6" id="KW-0378">Hydrolase</keyword>
<accession>A0A2R6Y401</accession>
<comment type="catalytic activity">
    <reaction evidence="1 6">
        <text>Hydrolysis of terminal, non-reducing alpha-D-galactose residues in alpha-D-galactosides, including galactose oligosaccharides, galactomannans and galactolipids.</text>
        <dbReference type="EC" id="3.2.1.22"/>
    </reaction>
</comment>
<dbReference type="Gene3D" id="3.20.20.70">
    <property type="entry name" value="Aldolase class I"/>
    <property type="match status" value="1"/>
</dbReference>
<evidence type="ECO:0000259" key="10">
    <source>
        <dbReference type="Pfam" id="PF16875"/>
    </source>
</evidence>
<dbReference type="SUPFAM" id="SSF51445">
    <property type="entry name" value="(Trans)glycosidases"/>
    <property type="match status" value="1"/>
</dbReference>
<dbReference type="AlphaFoldDB" id="A0A2R6Y401"/>
<comment type="similarity">
    <text evidence="2">Belongs to the glycosyl hydrolase 36 family.</text>
</comment>
<feature type="binding site" evidence="8">
    <location>
        <begin position="367"/>
        <end position="368"/>
    </location>
    <ligand>
        <name>substrate</name>
    </ligand>
</feature>